<proteinExistence type="predicted"/>
<dbReference type="Proteomes" id="UP000199706">
    <property type="component" value="Unassembled WGS sequence"/>
</dbReference>
<name>A0A1G7YCE4_9BURK</name>
<evidence type="ECO:0000313" key="2">
    <source>
        <dbReference type="EMBL" id="SDG93989.1"/>
    </source>
</evidence>
<dbReference type="AlphaFoldDB" id="A0A1G7YCE4"/>
<keyword evidence="1" id="KW-1133">Transmembrane helix</keyword>
<feature type="transmembrane region" description="Helical" evidence="1">
    <location>
        <begin position="50"/>
        <end position="71"/>
    </location>
</feature>
<accession>A0A1G7YCE4</accession>
<dbReference type="RefSeq" id="WP_090685407.1">
    <property type="nucleotide sequence ID" value="NZ_FNCJ01000006.1"/>
</dbReference>
<evidence type="ECO:0000256" key="1">
    <source>
        <dbReference type="SAM" id="Phobius"/>
    </source>
</evidence>
<reference evidence="2 3" key="1">
    <citation type="submission" date="2016-10" db="EMBL/GenBank/DDBJ databases">
        <authorList>
            <person name="de Groot N.N."/>
        </authorList>
    </citation>
    <scope>NUCLEOTIDE SEQUENCE [LARGE SCALE GENOMIC DNA]</scope>
    <source>
        <strain evidence="2 3">LMG 2247</strain>
    </source>
</reference>
<dbReference type="EMBL" id="FNCJ01000006">
    <property type="protein sequence ID" value="SDG93989.1"/>
    <property type="molecule type" value="Genomic_DNA"/>
</dbReference>
<dbReference type="OrthoDB" id="9834541at2"/>
<keyword evidence="1" id="KW-0472">Membrane</keyword>
<sequence>MLHSFQTILHVEVWAAIISIITAILVCGVARSVIASAVRRGVQIDAKTMGYMPIVWGAIKVGIYLYIAHVLPIQSLWLNMLLAVFLFGDAVMAFWKVFMLSLMVILKMRGTVQRARGGL</sequence>
<feature type="transmembrane region" description="Helical" evidence="1">
    <location>
        <begin position="77"/>
        <end position="106"/>
    </location>
</feature>
<keyword evidence="1" id="KW-0812">Transmembrane</keyword>
<gene>
    <name evidence="2" type="ORF">SAMN05216466_106124</name>
</gene>
<evidence type="ECO:0000313" key="3">
    <source>
        <dbReference type="Proteomes" id="UP000199706"/>
    </source>
</evidence>
<feature type="transmembrane region" description="Helical" evidence="1">
    <location>
        <begin position="13"/>
        <end position="38"/>
    </location>
</feature>
<protein>
    <submittedName>
        <fullName evidence="2">Uncharacterized protein</fullName>
    </submittedName>
</protein>
<organism evidence="2 3">
    <name type="scientific">Paraburkholderia phenazinium</name>
    <dbReference type="NCBI Taxonomy" id="60549"/>
    <lineage>
        <taxon>Bacteria</taxon>
        <taxon>Pseudomonadati</taxon>
        <taxon>Pseudomonadota</taxon>
        <taxon>Betaproteobacteria</taxon>
        <taxon>Burkholderiales</taxon>
        <taxon>Burkholderiaceae</taxon>
        <taxon>Paraburkholderia</taxon>
    </lineage>
</organism>